<keyword evidence="1" id="KW-1133">Transmembrane helix</keyword>
<dbReference type="Proteomes" id="UP000245469">
    <property type="component" value="Unassembled WGS sequence"/>
</dbReference>
<feature type="transmembrane region" description="Helical" evidence="1">
    <location>
        <begin position="67"/>
        <end position="85"/>
    </location>
</feature>
<accession>A0A316A9N7</accession>
<dbReference type="EMBL" id="QGDQ01000011">
    <property type="protein sequence ID" value="PWJ53710.1"/>
    <property type="molecule type" value="Genomic_DNA"/>
</dbReference>
<organism evidence="2 3">
    <name type="scientific">Quadrisphaera granulorum</name>
    <dbReference type="NCBI Taxonomy" id="317664"/>
    <lineage>
        <taxon>Bacteria</taxon>
        <taxon>Bacillati</taxon>
        <taxon>Actinomycetota</taxon>
        <taxon>Actinomycetes</taxon>
        <taxon>Kineosporiales</taxon>
        <taxon>Kineosporiaceae</taxon>
        <taxon>Quadrisphaera</taxon>
    </lineage>
</organism>
<proteinExistence type="predicted"/>
<protein>
    <recommendedName>
        <fullName evidence="4">ABC-2 family transporter</fullName>
    </recommendedName>
</protein>
<gene>
    <name evidence="2" type="ORF">BXY45_111113</name>
</gene>
<feature type="transmembrane region" description="Helical" evidence="1">
    <location>
        <begin position="188"/>
        <end position="208"/>
    </location>
</feature>
<sequence>MFWRTLHSEALKAATQPAVARIVVAPLIVCAALTPIAASQVNASLHGAPGAGQLIPGTNATNVGPEIMGLWGFVPVVVGVLLASSEHHGGQWTTTVLTTPRRGQVVAAKAVLCAALNLTLATIYAALVVIDYQTDLGPGDGLGELSVFATGRAPAYLGVLAMAVLYWVLIGLVSLALAIALPSPVAPMVLMVLLAVTADALMLINPVFRFVPTIAGMQMFAPDQGIVLPEHPAFAPLTATLVVAGWALGMTVLAWALLTRRDIGGRRAPTG</sequence>
<comment type="caution">
    <text evidence="2">The sequence shown here is derived from an EMBL/GenBank/DDBJ whole genome shotgun (WGS) entry which is preliminary data.</text>
</comment>
<evidence type="ECO:0000256" key="1">
    <source>
        <dbReference type="SAM" id="Phobius"/>
    </source>
</evidence>
<keyword evidence="3" id="KW-1185">Reference proteome</keyword>
<evidence type="ECO:0008006" key="4">
    <source>
        <dbReference type="Google" id="ProtNLM"/>
    </source>
</evidence>
<keyword evidence="1" id="KW-0812">Transmembrane</keyword>
<dbReference type="RefSeq" id="WP_109774366.1">
    <property type="nucleotide sequence ID" value="NZ_QGDQ01000011.1"/>
</dbReference>
<name>A0A316A9N7_9ACTN</name>
<evidence type="ECO:0000313" key="2">
    <source>
        <dbReference type="EMBL" id="PWJ53710.1"/>
    </source>
</evidence>
<dbReference type="AlphaFoldDB" id="A0A316A9N7"/>
<evidence type="ECO:0000313" key="3">
    <source>
        <dbReference type="Proteomes" id="UP000245469"/>
    </source>
</evidence>
<feature type="transmembrane region" description="Helical" evidence="1">
    <location>
        <begin position="233"/>
        <end position="258"/>
    </location>
</feature>
<feature type="transmembrane region" description="Helical" evidence="1">
    <location>
        <begin position="155"/>
        <end position="181"/>
    </location>
</feature>
<keyword evidence="1" id="KW-0472">Membrane</keyword>
<feature type="transmembrane region" description="Helical" evidence="1">
    <location>
        <begin position="106"/>
        <end position="130"/>
    </location>
</feature>
<reference evidence="2 3" key="1">
    <citation type="submission" date="2018-03" db="EMBL/GenBank/DDBJ databases">
        <title>Genomic Encyclopedia of Archaeal and Bacterial Type Strains, Phase II (KMG-II): from individual species to whole genera.</title>
        <authorList>
            <person name="Goeker M."/>
        </authorList>
    </citation>
    <scope>NUCLEOTIDE SEQUENCE [LARGE SCALE GENOMIC DNA]</scope>
    <source>
        <strain evidence="2 3">DSM 44889</strain>
    </source>
</reference>